<dbReference type="PROSITE" id="PS51257">
    <property type="entry name" value="PROKAR_LIPOPROTEIN"/>
    <property type="match status" value="1"/>
</dbReference>
<name>A0A2W5T2M6_9BACT</name>
<feature type="signal peptide" evidence="1">
    <location>
        <begin position="1"/>
        <end position="19"/>
    </location>
</feature>
<accession>A0A2W5T2M6</accession>
<reference evidence="2 3" key="1">
    <citation type="submission" date="2017-08" db="EMBL/GenBank/DDBJ databases">
        <title>Infants hospitalized years apart are colonized by the same room-sourced microbial strains.</title>
        <authorList>
            <person name="Brooks B."/>
            <person name="Olm M.R."/>
            <person name="Firek B.A."/>
            <person name="Baker R."/>
            <person name="Thomas B.C."/>
            <person name="Morowitz M.J."/>
            <person name="Banfield J.F."/>
        </authorList>
    </citation>
    <scope>NUCLEOTIDE SEQUENCE [LARGE SCALE GENOMIC DNA]</scope>
    <source>
        <strain evidence="2">S2_003_000_R2_14</strain>
    </source>
</reference>
<organism evidence="2 3">
    <name type="scientific">Archangium gephyra</name>
    <dbReference type="NCBI Taxonomy" id="48"/>
    <lineage>
        <taxon>Bacteria</taxon>
        <taxon>Pseudomonadati</taxon>
        <taxon>Myxococcota</taxon>
        <taxon>Myxococcia</taxon>
        <taxon>Myxococcales</taxon>
        <taxon>Cystobacterineae</taxon>
        <taxon>Archangiaceae</taxon>
        <taxon>Archangium</taxon>
    </lineage>
</organism>
<protein>
    <recommendedName>
        <fullName evidence="4">Lipoprotein</fullName>
    </recommendedName>
</protein>
<evidence type="ECO:0000256" key="1">
    <source>
        <dbReference type="SAM" id="SignalP"/>
    </source>
</evidence>
<gene>
    <name evidence="2" type="ORF">DI536_22385</name>
</gene>
<dbReference type="Proteomes" id="UP000249061">
    <property type="component" value="Unassembled WGS sequence"/>
</dbReference>
<keyword evidence="1" id="KW-0732">Signal</keyword>
<sequence length="169" mass="17387">MRKLFIASFLALAAVSACGNYDDYEGLDDTELGMARSALGSSRGWTQADVTAIEREIAGERSSTYRLRLPVFRGTTIVGAREVGTMPISDVNLIATRLNVAVRTDGFAMAARMCCGGTMCGASGGGSGGANGGGSGGTNGGGSGDLGPIAERLSRVLVDLNASEYQFLF</sequence>
<evidence type="ECO:0000313" key="2">
    <source>
        <dbReference type="EMBL" id="PZR09332.1"/>
    </source>
</evidence>
<evidence type="ECO:0008006" key="4">
    <source>
        <dbReference type="Google" id="ProtNLM"/>
    </source>
</evidence>
<feature type="chain" id="PRO_5016066574" description="Lipoprotein" evidence="1">
    <location>
        <begin position="20"/>
        <end position="169"/>
    </location>
</feature>
<dbReference type="EMBL" id="QFQP01000021">
    <property type="protein sequence ID" value="PZR09332.1"/>
    <property type="molecule type" value="Genomic_DNA"/>
</dbReference>
<comment type="caution">
    <text evidence="2">The sequence shown here is derived from an EMBL/GenBank/DDBJ whole genome shotgun (WGS) entry which is preliminary data.</text>
</comment>
<proteinExistence type="predicted"/>
<dbReference type="AlphaFoldDB" id="A0A2W5T2M6"/>
<evidence type="ECO:0000313" key="3">
    <source>
        <dbReference type="Proteomes" id="UP000249061"/>
    </source>
</evidence>